<comment type="caution">
    <text evidence="5">The sequence shown here is derived from an EMBL/GenBank/DDBJ whole genome shotgun (WGS) entry which is preliminary data.</text>
</comment>
<dbReference type="Pfam" id="PF12833">
    <property type="entry name" value="HTH_18"/>
    <property type="match status" value="1"/>
</dbReference>
<name>A0A5C6LKS5_9BACT</name>
<accession>A0A5C6LKS5</accession>
<dbReference type="Proteomes" id="UP000318815">
    <property type="component" value="Unassembled WGS sequence"/>
</dbReference>
<evidence type="ECO:0000259" key="4">
    <source>
        <dbReference type="PROSITE" id="PS01124"/>
    </source>
</evidence>
<keyword evidence="3" id="KW-0804">Transcription</keyword>
<protein>
    <submittedName>
        <fullName evidence="5">AraC family transcriptional regulator</fullName>
    </submittedName>
</protein>
<dbReference type="AlphaFoldDB" id="A0A5C6LKS5"/>
<dbReference type="InterPro" id="IPR050204">
    <property type="entry name" value="AraC_XylS_family_regulators"/>
</dbReference>
<dbReference type="InterPro" id="IPR018060">
    <property type="entry name" value="HTH_AraC"/>
</dbReference>
<organism evidence="5 6">
    <name type="scientific">Chitinophaga pinensis</name>
    <dbReference type="NCBI Taxonomy" id="79329"/>
    <lineage>
        <taxon>Bacteria</taxon>
        <taxon>Pseudomonadati</taxon>
        <taxon>Bacteroidota</taxon>
        <taxon>Chitinophagia</taxon>
        <taxon>Chitinophagales</taxon>
        <taxon>Chitinophagaceae</taxon>
        <taxon>Chitinophaga</taxon>
    </lineage>
</organism>
<dbReference type="PROSITE" id="PS01124">
    <property type="entry name" value="HTH_ARAC_FAMILY_2"/>
    <property type="match status" value="1"/>
</dbReference>
<keyword evidence="6" id="KW-1185">Reference proteome</keyword>
<feature type="domain" description="HTH araC/xylS-type" evidence="4">
    <location>
        <begin position="76"/>
        <end position="178"/>
    </location>
</feature>
<keyword evidence="2" id="KW-0238">DNA-binding</keyword>
<dbReference type="OrthoDB" id="323290at2"/>
<evidence type="ECO:0000313" key="6">
    <source>
        <dbReference type="Proteomes" id="UP000318815"/>
    </source>
</evidence>
<dbReference type="SUPFAM" id="SSF46689">
    <property type="entry name" value="Homeodomain-like"/>
    <property type="match status" value="1"/>
</dbReference>
<dbReference type="GO" id="GO:0003700">
    <property type="term" value="F:DNA-binding transcription factor activity"/>
    <property type="evidence" value="ECO:0007669"/>
    <property type="project" value="InterPro"/>
</dbReference>
<evidence type="ECO:0000256" key="3">
    <source>
        <dbReference type="ARBA" id="ARBA00023163"/>
    </source>
</evidence>
<dbReference type="InterPro" id="IPR009057">
    <property type="entry name" value="Homeodomain-like_sf"/>
</dbReference>
<sequence>MQGNVKIISVHFRPTAISALFGIAGHELANNVTDLDSICKNHLSEQLLHADSTTERIALLNDFLTEQCLQHQQVNTEKTRYALQLLQEGDTTLSLQQLQQQLHITERSLERLFREQIGLSPKLISRITRFQKTLHALSQPDADSLAAIAYKYDYSDQSHFIREFKTFSGTTPQQFRQQAGIGVENFVEWHD</sequence>
<dbReference type="SMART" id="SM00342">
    <property type="entry name" value="HTH_ARAC"/>
    <property type="match status" value="1"/>
</dbReference>
<evidence type="ECO:0000256" key="2">
    <source>
        <dbReference type="ARBA" id="ARBA00023125"/>
    </source>
</evidence>
<dbReference type="PANTHER" id="PTHR46796">
    <property type="entry name" value="HTH-TYPE TRANSCRIPTIONAL ACTIVATOR RHAS-RELATED"/>
    <property type="match status" value="1"/>
</dbReference>
<dbReference type="GO" id="GO:0043565">
    <property type="term" value="F:sequence-specific DNA binding"/>
    <property type="evidence" value="ECO:0007669"/>
    <property type="project" value="InterPro"/>
</dbReference>
<reference evidence="5 6" key="1">
    <citation type="submission" date="2019-08" db="EMBL/GenBank/DDBJ databases">
        <title>Whole genome sequencing of chitin degrading bacteria Chitinophaga pinensis YS16.</title>
        <authorList>
            <person name="Singh R.P."/>
            <person name="Manchanda G."/>
            <person name="Maurya I.K."/>
            <person name="Joshi N.K."/>
            <person name="Srivastava A.K."/>
        </authorList>
    </citation>
    <scope>NUCLEOTIDE SEQUENCE [LARGE SCALE GENOMIC DNA]</scope>
    <source>
        <strain evidence="5 6">YS-16</strain>
    </source>
</reference>
<proteinExistence type="predicted"/>
<evidence type="ECO:0000256" key="1">
    <source>
        <dbReference type="ARBA" id="ARBA00023015"/>
    </source>
</evidence>
<dbReference type="PANTHER" id="PTHR46796:SF13">
    <property type="entry name" value="HTH-TYPE TRANSCRIPTIONAL ACTIVATOR RHAS"/>
    <property type="match status" value="1"/>
</dbReference>
<evidence type="ECO:0000313" key="5">
    <source>
        <dbReference type="EMBL" id="TWV96271.1"/>
    </source>
</evidence>
<gene>
    <name evidence="5" type="ORF">FEF09_23145</name>
</gene>
<dbReference type="Gene3D" id="1.10.10.60">
    <property type="entry name" value="Homeodomain-like"/>
    <property type="match status" value="1"/>
</dbReference>
<dbReference type="EMBL" id="VOHS01000034">
    <property type="protein sequence ID" value="TWV96271.1"/>
    <property type="molecule type" value="Genomic_DNA"/>
</dbReference>
<keyword evidence="1" id="KW-0805">Transcription regulation</keyword>